<name>A0A5B0PPC8_PUCGR</name>
<keyword evidence="4" id="KW-1185">Reference proteome</keyword>
<accession>A0A5B0PPC8</accession>
<reference evidence="3 4" key="1">
    <citation type="submission" date="2019-05" db="EMBL/GenBank/DDBJ databases">
        <title>Emergence of the Ug99 lineage of the wheat stem rust pathogen through somatic hybridization.</title>
        <authorList>
            <person name="Li F."/>
            <person name="Upadhyaya N.M."/>
            <person name="Sperschneider J."/>
            <person name="Matny O."/>
            <person name="Nguyen-Phuc H."/>
            <person name="Mago R."/>
            <person name="Raley C."/>
            <person name="Miller M.E."/>
            <person name="Silverstein K.A.T."/>
            <person name="Henningsen E."/>
            <person name="Hirsch C.D."/>
            <person name="Visser B."/>
            <person name="Pretorius Z.A."/>
            <person name="Steffenson B.J."/>
            <person name="Schwessinger B."/>
            <person name="Dodds P.N."/>
            <person name="Figueroa M."/>
        </authorList>
    </citation>
    <scope>NUCLEOTIDE SEQUENCE [LARGE SCALE GENOMIC DNA]</scope>
    <source>
        <strain evidence="3">21-0</strain>
    </source>
</reference>
<dbReference type="Proteomes" id="UP000324748">
    <property type="component" value="Unassembled WGS sequence"/>
</dbReference>
<feature type="signal peptide" evidence="2">
    <location>
        <begin position="1"/>
        <end position="20"/>
    </location>
</feature>
<dbReference type="OrthoDB" id="2506705at2759"/>
<organism evidence="3 4">
    <name type="scientific">Puccinia graminis f. sp. tritici</name>
    <dbReference type="NCBI Taxonomy" id="56615"/>
    <lineage>
        <taxon>Eukaryota</taxon>
        <taxon>Fungi</taxon>
        <taxon>Dikarya</taxon>
        <taxon>Basidiomycota</taxon>
        <taxon>Pucciniomycotina</taxon>
        <taxon>Pucciniomycetes</taxon>
        <taxon>Pucciniales</taxon>
        <taxon>Pucciniaceae</taxon>
        <taxon>Puccinia</taxon>
    </lineage>
</organism>
<dbReference type="AlphaFoldDB" id="A0A5B0PPC8"/>
<feature type="region of interest" description="Disordered" evidence="1">
    <location>
        <begin position="60"/>
        <end position="157"/>
    </location>
</feature>
<protein>
    <submittedName>
        <fullName evidence="3">Uncharacterized protein</fullName>
    </submittedName>
</protein>
<feature type="compositionally biased region" description="Basic residues" evidence="1">
    <location>
        <begin position="130"/>
        <end position="139"/>
    </location>
</feature>
<feature type="chain" id="PRO_5022878647" evidence="2">
    <location>
        <begin position="21"/>
        <end position="696"/>
    </location>
</feature>
<evidence type="ECO:0000256" key="1">
    <source>
        <dbReference type="SAM" id="MobiDB-lite"/>
    </source>
</evidence>
<evidence type="ECO:0000256" key="2">
    <source>
        <dbReference type="SAM" id="SignalP"/>
    </source>
</evidence>
<evidence type="ECO:0000313" key="3">
    <source>
        <dbReference type="EMBL" id="KAA1103547.1"/>
    </source>
</evidence>
<comment type="caution">
    <text evidence="3">The sequence shown here is derived from an EMBL/GenBank/DDBJ whole genome shotgun (WGS) entry which is preliminary data.</text>
</comment>
<sequence>MLKNRVRLLTHLILITTLSRENLWTIAVGGPSLEPATIQGYQRKSICAAEKKGKEIFTEEIPSQTEPSLAASITGAPSTSSPGNESTAINVEEKDGKQRDLGADQDTEVEKLKTCHGACMPKNTEEKSSSKAKKKKKQTALKQADRRRQSLLPLENDALQAQERKQCQPDSNEPRKNVDQLVDRAIQDDCGSQKLMEGLGCSDGSELAAQKIDLPKTSIPREGKNTSIYISQAIEWIVEGGRESELRIQGTASQRIQMAFQPNEFPNPGEIFPGVIKGKWSDVVHTSQPVLLEIVQLIQSRERSTVGFCESEMPKSVINKLQNFMLKTLKAQLKISNAQNHLPLQELSNQQYKILKFLWNLNQDMFVLQIKKLQGVNPKLNKFELHRRIITFTNQIVQKTILENWVLIKQSLASTKKHGLSFLNKVEEYFKFKCEFPNPLIWSNVNSSKYYPEDKTCNNPSQTTENIYLSVMGTMENYRRFKTASDLIKASPKWNLPMETWKNLQKAERHNGVSILNVFHFIHYLGLGMKNDIHSWSTAKVGKHITILNIIISSPKWYREIPWYQSADRAWLKETFKQEYDEKLKCLCERAKYMKWDYELNSTSDQGKDFESHADNDEGMIKKLVQLLKHREEERLIVTEHGLDGAMMASLKLLKDQNTNTNGMTDWDSVWNNFPSKFGITSEQKEFSKMWIDSKF</sequence>
<gene>
    <name evidence="3" type="ORF">PGT21_021168</name>
</gene>
<proteinExistence type="predicted"/>
<feature type="compositionally biased region" description="Polar residues" evidence="1">
    <location>
        <begin position="75"/>
        <end position="89"/>
    </location>
</feature>
<feature type="compositionally biased region" description="Basic and acidic residues" evidence="1">
    <location>
        <begin position="91"/>
        <end position="113"/>
    </location>
</feature>
<dbReference type="EMBL" id="VSWC01000042">
    <property type="protein sequence ID" value="KAA1103547.1"/>
    <property type="molecule type" value="Genomic_DNA"/>
</dbReference>
<keyword evidence="2" id="KW-0732">Signal</keyword>
<evidence type="ECO:0000313" key="4">
    <source>
        <dbReference type="Proteomes" id="UP000324748"/>
    </source>
</evidence>